<dbReference type="AlphaFoldDB" id="A0A6L5G972"/>
<dbReference type="Gene3D" id="3.40.50.1980">
    <property type="entry name" value="Nitrogenase molybdenum iron protein domain"/>
    <property type="match status" value="2"/>
</dbReference>
<proteinExistence type="inferred from homology"/>
<gene>
    <name evidence="8" type="ORF">GFD30_11570</name>
</gene>
<comment type="subcellular location">
    <subcellularLocation>
        <location evidence="1">Cell envelope</location>
    </subcellularLocation>
</comment>
<comment type="similarity">
    <text evidence="5">Belongs to the bacterial solute-binding protein 9 family.</text>
</comment>
<dbReference type="InterPro" id="IPR006129">
    <property type="entry name" value="AdhesinB"/>
</dbReference>
<dbReference type="InterPro" id="IPR022435">
    <property type="entry name" value="Surface-anchored_actinobac"/>
</dbReference>
<sequence length="510" mass="54190">MRPLHHRRPPHRRTAALLAAAAAVPLAAAGCSGAAGADGTQVVVTTEIIKDWTEIVGGDRVDVETIVPPGGDPHSYEPSPNDAAKVARADLAFTNHLLLEDHPLIKLFDANVPEGAPNIALAENAEPYGAKLIPLVEDVGLDVVWLGFGVRGETETRSAEIDIRLTGATGPGTVAMFLTDAFGIPEIYWNTGDGIDGTDVITLPPEAHTHVNWTFTEPGVYELTAAASATDDGATTAEVGEATFTFAVGVNPREVREGATVLDDGHTDLTADLDTGAFVVRDDERGDLAPADVVIDVPTRSIEQIPDAEAFAFLGEPGQELYQLPQAVLGKHVHGEIDPHVWQNVANAKAYVEVIANALIEVDPDGRDEFEANRDAYLAELDALDAEVAAAIDTIPEANRQLITTHDAFGYLADRYGMQVAGFVVPNPAAEPSAQQVEKLTETIADLDVPAVFVEPNLHARASVLRQVAEDEGVEVCTLHGDALPQDSPTYLDMMRQNAAELSRCLGGDS</sequence>
<evidence type="ECO:0000256" key="6">
    <source>
        <dbReference type="SAM" id="Coils"/>
    </source>
</evidence>
<keyword evidence="2 5" id="KW-0813">Transport</keyword>
<keyword evidence="4 7" id="KW-0732">Signal</keyword>
<dbReference type="PROSITE" id="PS51257">
    <property type="entry name" value="PROKAR_LIPOPROTEIN"/>
    <property type="match status" value="1"/>
</dbReference>
<dbReference type="GO" id="GO:0030313">
    <property type="term" value="C:cell envelope"/>
    <property type="evidence" value="ECO:0007669"/>
    <property type="project" value="UniProtKB-SubCell"/>
</dbReference>
<feature type="signal peptide" evidence="7">
    <location>
        <begin position="1"/>
        <end position="37"/>
    </location>
</feature>
<dbReference type="SUPFAM" id="SSF53807">
    <property type="entry name" value="Helical backbone' metal receptor"/>
    <property type="match status" value="1"/>
</dbReference>
<comment type="caution">
    <text evidence="8">The sequence shown here is derived from an EMBL/GenBank/DDBJ whole genome shotgun (WGS) entry which is preliminary data.</text>
</comment>
<accession>A0A6L5G972</accession>
<dbReference type="PRINTS" id="PR00691">
    <property type="entry name" value="ADHESINB"/>
</dbReference>
<dbReference type="InterPro" id="IPR022434">
    <property type="entry name" value="ABC_LPXTG_lipo_actinobac"/>
</dbReference>
<evidence type="ECO:0000313" key="8">
    <source>
        <dbReference type="EMBL" id="MQM26205.1"/>
    </source>
</evidence>
<keyword evidence="6" id="KW-0175">Coiled coil</keyword>
<dbReference type="NCBIfam" id="NF038134">
    <property type="entry name" value="choice_anch_M"/>
    <property type="match status" value="1"/>
</dbReference>
<keyword evidence="9" id="KW-1185">Reference proteome</keyword>
<dbReference type="GO" id="GO:0030001">
    <property type="term" value="P:metal ion transport"/>
    <property type="evidence" value="ECO:0007669"/>
    <property type="project" value="InterPro"/>
</dbReference>
<dbReference type="PANTHER" id="PTHR42953:SF1">
    <property type="entry name" value="METAL-BINDING PROTEIN HI_0362-RELATED"/>
    <property type="match status" value="1"/>
</dbReference>
<dbReference type="GO" id="GO:0007155">
    <property type="term" value="P:cell adhesion"/>
    <property type="evidence" value="ECO:0007669"/>
    <property type="project" value="InterPro"/>
</dbReference>
<keyword evidence="3" id="KW-0479">Metal-binding</keyword>
<dbReference type="NCBIfam" id="TIGR03769">
    <property type="entry name" value="P_ac_wall_RPT"/>
    <property type="match status" value="1"/>
</dbReference>
<evidence type="ECO:0000256" key="3">
    <source>
        <dbReference type="ARBA" id="ARBA00022723"/>
    </source>
</evidence>
<dbReference type="NCBIfam" id="TIGR03772">
    <property type="entry name" value="anch_rpt_subst"/>
    <property type="match status" value="1"/>
</dbReference>
<feature type="chain" id="PRO_5026862899" evidence="7">
    <location>
        <begin position="38"/>
        <end position="510"/>
    </location>
</feature>
<dbReference type="InterPro" id="IPR006127">
    <property type="entry name" value="ZnuA-like"/>
</dbReference>
<dbReference type="GO" id="GO:0046872">
    <property type="term" value="F:metal ion binding"/>
    <property type="evidence" value="ECO:0007669"/>
    <property type="project" value="UniProtKB-KW"/>
</dbReference>
<organism evidence="8 9">
    <name type="scientific">Glycomyces albidus</name>
    <dbReference type="NCBI Taxonomy" id="2656774"/>
    <lineage>
        <taxon>Bacteria</taxon>
        <taxon>Bacillati</taxon>
        <taxon>Actinomycetota</taxon>
        <taxon>Actinomycetes</taxon>
        <taxon>Glycomycetales</taxon>
        <taxon>Glycomycetaceae</taxon>
        <taxon>Glycomyces</taxon>
    </lineage>
</organism>
<evidence type="ECO:0000256" key="1">
    <source>
        <dbReference type="ARBA" id="ARBA00004196"/>
    </source>
</evidence>
<name>A0A6L5G972_9ACTN</name>
<evidence type="ECO:0000256" key="5">
    <source>
        <dbReference type="RuleBase" id="RU003512"/>
    </source>
</evidence>
<dbReference type="InterPro" id="IPR006128">
    <property type="entry name" value="Lipoprotein_PsaA-like"/>
</dbReference>
<evidence type="ECO:0000256" key="4">
    <source>
        <dbReference type="ARBA" id="ARBA00022729"/>
    </source>
</evidence>
<reference evidence="8 9" key="1">
    <citation type="submission" date="2019-10" db="EMBL/GenBank/DDBJ databases">
        <title>Glycomyces albidus sp. nov., a novel actinomycete isolated from rhizosphere soil of wheat (Triticum aestivum L.).</title>
        <authorList>
            <person name="Qian L."/>
        </authorList>
    </citation>
    <scope>NUCLEOTIDE SEQUENCE [LARGE SCALE GENOMIC DNA]</scope>
    <source>
        <strain evidence="8 9">NEAU-7082</strain>
    </source>
</reference>
<dbReference type="Pfam" id="PF01297">
    <property type="entry name" value="ZnuA"/>
    <property type="match status" value="2"/>
</dbReference>
<evidence type="ECO:0000313" key="9">
    <source>
        <dbReference type="Proteomes" id="UP000477750"/>
    </source>
</evidence>
<dbReference type="InterPro" id="IPR050492">
    <property type="entry name" value="Bact_metal-bind_prot9"/>
</dbReference>
<dbReference type="PRINTS" id="PR00690">
    <property type="entry name" value="ADHESNFAMILY"/>
</dbReference>
<dbReference type="Proteomes" id="UP000477750">
    <property type="component" value="Unassembled WGS sequence"/>
</dbReference>
<dbReference type="PANTHER" id="PTHR42953">
    <property type="entry name" value="HIGH-AFFINITY ZINC UPTAKE SYSTEM PROTEIN ZNUA-RELATED"/>
    <property type="match status" value="1"/>
</dbReference>
<dbReference type="RefSeq" id="WP_153025382.1">
    <property type="nucleotide sequence ID" value="NZ_WIAO01000012.1"/>
</dbReference>
<evidence type="ECO:0000256" key="2">
    <source>
        <dbReference type="ARBA" id="ARBA00022448"/>
    </source>
</evidence>
<evidence type="ECO:0000256" key="7">
    <source>
        <dbReference type="SAM" id="SignalP"/>
    </source>
</evidence>
<protein>
    <submittedName>
        <fullName evidence="8">Anchored repeat ABC transporter, substrate-binding protein</fullName>
    </submittedName>
</protein>
<dbReference type="EMBL" id="WIAO01000012">
    <property type="protein sequence ID" value="MQM26205.1"/>
    <property type="molecule type" value="Genomic_DNA"/>
</dbReference>
<feature type="coiled-coil region" evidence="6">
    <location>
        <begin position="367"/>
        <end position="401"/>
    </location>
</feature>